<proteinExistence type="predicted"/>
<dbReference type="InterPro" id="IPR013424">
    <property type="entry name" value="Ice-binding_C"/>
</dbReference>
<evidence type="ECO:0000313" key="3">
    <source>
        <dbReference type="Proteomes" id="UP000316598"/>
    </source>
</evidence>
<gene>
    <name evidence="2" type="ORF">Pla22_04030</name>
</gene>
<dbReference type="EMBL" id="SJPI01000001">
    <property type="protein sequence ID" value="TWT52777.1"/>
    <property type="molecule type" value="Genomic_DNA"/>
</dbReference>
<name>A0A5C5WQF9_9BACT</name>
<dbReference type="AlphaFoldDB" id="A0A5C5WQF9"/>
<feature type="domain" description="Ice-binding protein C-terminal" evidence="1">
    <location>
        <begin position="274"/>
        <end position="298"/>
    </location>
</feature>
<keyword evidence="3" id="KW-1185">Reference proteome</keyword>
<dbReference type="Pfam" id="PF07589">
    <property type="entry name" value="PEP-CTERM"/>
    <property type="match status" value="1"/>
</dbReference>
<comment type="caution">
    <text evidence="2">The sequence shown here is derived from an EMBL/GenBank/DDBJ whole genome shotgun (WGS) entry which is preliminary data.</text>
</comment>
<evidence type="ECO:0000259" key="1">
    <source>
        <dbReference type="Pfam" id="PF07589"/>
    </source>
</evidence>
<dbReference type="NCBIfam" id="TIGR02595">
    <property type="entry name" value="PEP_CTERM"/>
    <property type="match status" value="1"/>
</dbReference>
<evidence type="ECO:0000313" key="2">
    <source>
        <dbReference type="EMBL" id="TWT52777.1"/>
    </source>
</evidence>
<organism evidence="2 3">
    <name type="scientific">Rubripirellula amarantea</name>
    <dbReference type="NCBI Taxonomy" id="2527999"/>
    <lineage>
        <taxon>Bacteria</taxon>
        <taxon>Pseudomonadati</taxon>
        <taxon>Planctomycetota</taxon>
        <taxon>Planctomycetia</taxon>
        <taxon>Pirellulales</taxon>
        <taxon>Pirellulaceae</taxon>
        <taxon>Rubripirellula</taxon>
    </lineage>
</organism>
<accession>A0A5C5WQF9</accession>
<sequence length="309" mass="33218">MPQDESEKLSVFTDRFLVRLAIDANGGLHYLPKPPPRRKIYTMKPLQLLTLLFMSTCMTLNASAEVIFSDDFSGYTDNDPAAEPWTGPNTVVGGRMFADDVVADVTSYDFEGRFANPNNYGQITSGTVFAGFDLEFGDGLSTGGQYFTFFGDRSSTSIFDYKSRVVVKSSLNGASERIFDLGIYNGNFGDTQYLGLELLPGETYRVVQGYDFTTGVSSLSVNNGPSALTVGADPGNGSPIGGFGLRSPSASTGERYFDNMIVATTYNEAFTVSAVPEPSTALLGLVGLVGMAWVKRRRSVKAKANATAA</sequence>
<protein>
    <submittedName>
        <fullName evidence="2">PEP-CTERM motif protein</fullName>
    </submittedName>
</protein>
<dbReference type="Proteomes" id="UP000316598">
    <property type="component" value="Unassembled WGS sequence"/>
</dbReference>
<reference evidence="2 3" key="1">
    <citation type="submission" date="2019-02" db="EMBL/GenBank/DDBJ databases">
        <title>Deep-cultivation of Planctomycetes and their phenomic and genomic characterization uncovers novel biology.</title>
        <authorList>
            <person name="Wiegand S."/>
            <person name="Jogler M."/>
            <person name="Boedeker C."/>
            <person name="Pinto D."/>
            <person name="Vollmers J."/>
            <person name="Rivas-Marin E."/>
            <person name="Kohn T."/>
            <person name="Peeters S.H."/>
            <person name="Heuer A."/>
            <person name="Rast P."/>
            <person name="Oberbeckmann S."/>
            <person name="Bunk B."/>
            <person name="Jeske O."/>
            <person name="Meyerdierks A."/>
            <person name="Storesund J.E."/>
            <person name="Kallscheuer N."/>
            <person name="Luecker S."/>
            <person name="Lage O.M."/>
            <person name="Pohl T."/>
            <person name="Merkel B.J."/>
            <person name="Hornburger P."/>
            <person name="Mueller R.-W."/>
            <person name="Bruemmer F."/>
            <person name="Labrenz M."/>
            <person name="Spormann A.M."/>
            <person name="Op Den Camp H."/>
            <person name="Overmann J."/>
            <person name="Amann R."/>
            <person name="Jetten M.S.M."/>
            <person name="Mascher T."/>
            <person name="Medema M.H."/>
            <person name="Devos D.P."/>
            <person name="Kaster A.-K."/>
            <person name="Ovreas L."/>
            <person name="Rohde M."/>
            <person name="Galperin M.Y."/>
            <person name="Jogler C."/>
        </authorList>
    </citation>
    <scope>NUCLEOTIDE SEQUENCE [LARGE SCALE GENOMIC DNA]</scope>
    <source>
        <strain evidence="2 3">Pla22</strain>
    </source>
</reference>